<gene>
    <name evidence="2" type="ORF">FMEXI_7131</name>
</gene>
<evidence type="ECO:0000313" key="3">
    <source>
        <dbReference type="Proteomes" id="UP000522262"/>
    </source>
</evidence>
<proteinExistence type="predicted"/>
<protein>
    <submittedName>
        <fullName evidence="2">Uncharacterized protein</fullName>
    </submittedName>
</protein>
<keyword evidence="3" id="KW-1185">Reference proteome</keyword>
<organism evidence="2 3">
    <name type="scientific">Fusarium mexicanum</name>
    <dbReference type="NCBI Taxonomy" id="751941"/>
    <lineage>
        <taxon>Eukaryota</taxon>
        <taxon>Fungi</taxon>
        <taxon>Dikarya</taxon>
        <taxon>Ascomycota</taxon>
        <taxon>Pezizomycotina</taxon>
        <taxon>Sordariomycetes</taxon>
        <taxon>Hypocreomycetidae</taxon>
        <taxon>Hypocreales</taxon>
        <taxon>Nectriaceae</taxon>
        <taxon>Fusarium</taxon>
        <taxon>Fusarium fujikuroi species complex</taxon>
    </lineage>
</organism>
<evidence type="ECO:0000313" key="2">
    <source>
        <dbReference type="EMBL" id="KAF5543351.1"/>
    </source>
</evidence>
<dbReference type="AlphaFoldDB" id="A0A8H5MUZ9"/>
<reference evidence="2 3" key="1">
    <citation type="submission" date="2020-05" db="EMBL/GenBank/DDBJ databases">
        <title>Identification and distribution of gene clusters putatively required for synthesis of sphingolipid metabolism inhibitors in phylogenetically diverse species of the filamentous fungus Fusarium.</title>
        <authorList>
            <person name="Kim H.-S."/>
            <person name="Busman M."/>
            <person name="Brown D.W."/>
            <person name="Divon H."/>
            <person name="Uhlig S."/>
            <person name="Proctor R.H."/>
        </authorList>
    </citation>
    <scope>NUCLEOTIDE SEQUENCE [LARGE SCALE GENOMIC DNA]</scope>
    <source>
        <strain evidence="2 3">NRRL 53147</strain>
    </source>
</reference>
<feature type="signal peptide" evidence="1">
    <location>
        <begin position="1"/>
        <end position="19"/>
    </location>
</feature>
<evidence type="ECO:0000256" key="1">
    <source>
        <dbReference type="SAM" id="SignalP"/>
    </source>
</evidence>
<sequence>MLKSNFLFGFFMLASGVQAGKYRLCVCETENAPDDRATQAVVKATDGRLVYCKPLKPFVPRSVIFLSRTSWNRLV</sequence>
<dbReference type="EMBL" id="JAAOAM010000153">
    <property type="protein sequence ID" value="KAF5543351.1"/>
    <property type="molecule type" value="Genomic_DNA"/>
</dbReference>
<comment type="caution">
    <text evidence="2">The sequence shown here is derived from an EMBL/GenBank/DDBJ whole genome shotgun (WGS) entry which is preliminary data.</text>
</comment>
<name>A0A8H5MUZ9_9HYPO</name>
<keyword evidence="1" id="KW-0732">Signal</keyword>
<feature type="chain" id="PRO_5034653853" evidence="1">
    <location>
        <begin position="20"/>
        <end position="75"/>
    </location>
</feature>
<accession>A0A8H5MUZ9</accession>
<dbReference type="Proteomes" id="UP000522262">
    <property type="component" value="Unassembled WGS sequence"/>
</dbReference>